<keyword evidence="2" id="KW-0678">Repressor</keyword>
<dbReference type="PANTHER" id="PTHR33202">
    <property type="entry name" value="ZINC UPTAKE REGULATION PROTEIN"/>
    <property type="match status" value="1"/>
</dbReference>
<dbReference type="Pfam" id="PF01475">
    <property type="entry name" value="FUR"/>
    <property type="match status" value="1"/>
</dbReference>
<dbReference type="InterPro" id="IPR036388">
    <property type="entry name" value="WH-like_DNA-bd_sf"/>
</dbReference>
<dbReference type="InterPro" id="IPR002481">
    <property type="entry name" value="FUR"/>
</dbReference>
<proteinExistence type="inferred from homology"/>
<evidence type="ECO:0000256" key="3">
    <source>
        <dbReference type="ARBA" id="ARBA00022833"/>
    </source>
</evidence>
<name>A0ABU9VQT0_9CLOT</name>
<dbReference type="RefSeq" id="WP_343184600.1">
    <property type="nucleotide sequence ID" value="NZ_JBCITM010000002.1"/>
</dbReference>
<evidence type="ECO:0000256" key="6">
    <source>
        <dbReference type="ARBA" id="ARBA00023163"/>
    </source>
</evidence>
<dbReference type="Gene3D" id="3.30.1490.190">
    <property type="match status" value="1"/>
</dbReference>
<reference evidence="7 8" key="1">
    <citation type="submission" date="2024-04" db="EMBL/GenBank/DDBJ databases">
        <title>Genome sequencing and metabolic network reconstruction of aminoacids and betaine degradation by Anoxynatronum sibiricum.</title>
        <authorList>
            <person name="Detkova E.N."/>
            <person name="Boltjanskaja Y.V."/>
            <person name="Mardanov A.V."/>
            <person name="Kevbrin V."/>
        </authorList>
    </citation>
    <scope>NUCLEOTIDE SEQUENCE [LARGE SCALE GENOMIC DNA]</scope>
    <source>
        <strain evidence="7 8">Z-7981</strain>
    </source>
</reference>
<dbReference type="InterPro" id="IPR043135">
    <property type="entry name" value="Fur_C"/>
</dbReference>
<evidence type="ECO:0000256" key="5">
    <source>
        <dbReference type="ARBA" id="ARBA00023125"/>
    </source>
</evidence>
<dbReference type="SUPFAM" id="SSF46785">
    <property type="entry name" value="Winged helix' DNA-binding domain"/>
    <property type="match status" value="1"/>
</dbReference>
<gene>
    <name evidence="7" type="ORF">AAIG11_01925</name>
</gene>
<accession>A0ABU9VQT0</accession>
<keyword evidence="4" id="KW-0805">Transcription regulation</keyword>
<comment type="caution">
    <text evidence="7">The sequence shown here is derived from an EMBL/GenBank/DDBJ whole genome shotgun (WGS) entry which is preliminary data.</text>
</comment>
<evidence type="ECO:0000256" key="1">
    <source>
        <dbReference type="ARBA" id="ARBA00007957"/>
    </source>
</evidence>
<organism evidence="7 8">
    <name type="scientific">Anoxynatronum sibiricum</name>
    <dbReference type="NCBI Taxonomy" id="210623"/>
    <lineage>
        <taxon>Bacteria</taxon>
        <taxon>Bacillati</taxon>
        <taxon>Bacillota</taxon>
        <taxon>Clostridia</taxon>
        <taxon>Eubacteriales</taxon>
        <taxon>Clostridiaceae</taxon>
        <taxon>Anoxynatronum</taxon>
    </lineage>
</organism>
<dbReference type="Gene3D" id="1.10.10.10">
    <property type="entry name" value="Winged helix-like DNA-binding domain superfamily/Winged helix DNA-binding domain"/>
    <property type="match status" value="1"/>
</dbReference>
<evidence type="ECO:0000256" key="2">
    <source>
        <dbReference type="ARBA" id="ARBA00022491"/>
    </source>
</evidence>
<evidence type="ECO:0000256" key="4">
    <source>
        <dbReference type="ARBA" id="ARBA00023015"/>
    </source>
</evidence>
<keyword evidence="5" id="KW-0238">DNA-binding</keyword>
<dbReference type="CDD" id="cd07153">
    <property type="entry name" value="Fur_like"/>
    <property type="match status" value="1"/>
</dbReference>
<dbReference type="InterPro" id="IPR036390">
    <property type="entry name" value="WH_DNA-bd_sf"/>
</dbReference>
<keyword evidence="8" id="KW-1185">Reference proteome</keyword>
<dbReference type="Proteomes" id="UP001407405">
    <property type="component" value="Unassembled WGS sequence"/>
</dbReference>
<sequence length="149" mass="17722">MNMTWEDLKNQLKKKCIKVTRQREQLLRLFLSPEQHLLTAAQIHQALQLTDQNMNPSTIYRNLETLDEAGIIRQISLNDGLARYELVTDHHHHHLICLQCNHMQVVDVCPFEEINRFVKQHTNFLPVEHRFEIYGYCSECRQNEEEGKK</sequence>
<evidence type="ECO:0000313" key="8">
    <source>
        <dbReference type="Proteomes" id="UP001407405"/>
    </source>
</evidence>
<keyword evidence="6" id="KW-0804">Transcription</keyword>
<dbReference type="PANTHER" id="PTHR33202:SF7">
    <property type="entry name" value="FERRIC UPTAKE REGULATION PROTEIN"/>
    <property type="match status" value="1"/>
</dbReference>
<evidence type="ECO:0000313" key="7">
    <source>
        <dbReference type="EMBL" id="MEN1759220.1"/>
    </source>
</evidence>
<dbReference type="EMBL" id="JBCITM010000002">
    <property type="protein sequence ID" value="MEN1759220.1"/>
    <property type="molecule type" value="Genomic_DNA"/>
</dbReference>
<protein>
    <submittedName>
        <fullName evidence="7">Fur family transcriptional regulator</fullName>
    </submittedName>
</protein>
<keyword evidence="3" id="KW-0862">Zinc</keyword>
<comment type="similarity">
    <text evidence="1">Belongs to the Fur family.</text>
</comment>